<keyword evidence="3" id="KW-1185">Reference proteome</keyword>
<evidence type="ECO:0000313" key="1">
    <source>
        <dbReference type="EMBL" id="KHN75558.1"/>
    </source>
</evidence>
<evidence type="ECO:0000313" key="3">
    <source>
        <dbReference type="Proteomes" id="UP000031036"/>
    </source>
</evidence>
<name>A0A0B2V1Y5_TOXCA</name>
<proteinExistence type="predicted"/>
<reference evidence="1 3" key="1">
    <citation type="submission" date="2014-11" db="EMBL/GenBank/DDBJ databases">
        <title>Genetic blueprint of the zoonotic pathogen Toxocara canis.</title>
        <authorList>
            <person name="Zhu X.-Q."/>
            <person name="Korhonen P.K."/>
            <person name="Cai H."/>
            <person name="Young N.D."/>
            <person name="Nejsum P."/>
            <person name="von Samson-Himmelstjerna G."/>
            <person name="Boag P.R."/>
            <person name="Tan P."/>
            <person name="Li Q."/>
            <person name="Min J."/>
            <person name="Yang Y."/>
            <person name="Wang X."/>
            <person name="Fang X."/>
            <person name="Hall R.S."/>
            <person name="Hofmann A."/>
            <person name="Sternberg P.W."/>
            <person name="Jex A.R."/>
            <person name="Gasser R.B."/>
        </authorList>
    </citation>
    <scope>NUCLEOTIDE SEQUENCE [LARGE SCALE GENOMIC DNA]</scope>
    <source>
        <strain evidence="1">PN_DK_2014</strain>
    </source>
</reference>
<organism evidence="1 3">
    <name type="scientific">Toxocara canis</name>
    <name type="common">Canine roundworm</name>
    <dbReference type="NCBI Taxonomy" id="6265"/>
    <lineage>
        <taxon>Eukaryota</taxon>
        <taxon>Metazoa</taxon>
        <taxon>Ecdysozoa</taxon>
        <taxon>Nematoda</taxon>
        <taxon>Chromadorea</taxon>
        <taxon>Rhabditida</taxon>
        <taxon>Spirurina</taxon>
        <taxon>Ascaridomorpha</taxon>
        <taxon>Ascaridoidea</taxon>
        <taxon>Toxocaridae</taxon>
        <taxon>Toxocara</taxon>
    </lineage>
</organism>
<evidence type="ECO:0000313" key="2">
    <source>
        <dbReference type="EMBL" id="VDM43783.1"/>
    </source>
</evidence>
<dbReference type="EMBL" id="JPKZ01002673">
    <property type="protein sequence ID" value="KHN75558.1"/>
    <property type="molecule type" value="Genomic_DNA"/>
</dbReference>
<sequence>MLSHFTPSQIIKDYMRRTRPGAVFNERLYEIPKELAETLENSLGRAKEVAKLAQTDIKNSNRNAGDDSVRANREMFKTLFLAVNAACPPYLDAKTCERRARALSAAYTGDLDRATLNDKARAMLNLTAFREHPDGHPSPTVNLVSLLRTSPRMGDMSFPKNKFELKMKDVASTLKFKK</sequence>
<reference evidence="2" key="2">
    <citation type="submission" date="2018-11" db="EMBL/GenBank/DDBJ databases">
        <authorList>
            <consortium name="Pathogen Informatics"/>
        </authorList>
    </citation>
    <scope>NUCLEOTIDE SEQUENCE [LARGE SCALE GENOMIC DNA]</scope>
</reference>
<dbReference type="AlphaFoldDB" id="A0A0B2V1Y5"/>
<gene>
    <name evidence="1" type="ORF">Tcan_11696</name>
    <name evidence="2" type="ORF">TCNE_LOCUS12462</name>
</gene>
<dbReference type="EMBL" id="UYWY01021276">
    <property type="protein sequence ID" value="VDM43783.1"/>
    <property type="molecule type" value="Genomic_DNA"/>
</dbReference>
<dbReference type="Proteomes" id="UP000031036">
    <property type="component" value="Unassembled WGS sequence"/>
</dbReference>
<dbReference type="OrthoDB" id="10498434at2759"/>
<protein>
    <submittedName>
        <fullName evidence="1">Uncharacterized protein</fullName>
    </submittedName>
</protein>
<accession>A0A0B2V1Y5</accession>